<proteinExistence type="predicted"/>
<name>A0A1V3NN49_9GAMM</name>
<accession>A0A1V3NN49</accession>
<reference evidence="1 2" key="1">
    <citation type="submission" date="2017-02" db="EMBL/GenBank/DDBJ databases">
        <title>Genomic diversity within the haloalkaliphilic genus Thioalkalivibrio.</title>
        <authorList>
            <person name="Ahn A.-C."/>
            <person name="Meier-Kolthoff J."/>
            <person name="Overmars L."/>
            <person name="Richter M."/>
            <person name="Woyke T."/>
            <person name="Sorokin D.Y."/>
            <person name="Muyzer G."/>
        </authorList>
    </citation>
    <scope>NUCLEOTIDE SEQUENCE [LARGE SCALE GENOMIC DNA]</scope>
    <source>
        <strain evidence="1 2">ALJD</strain>
    </source>
</reference>
<dbReference type="RefSeq" id="WP_077278048.1">
    <property type="nucleotide sequence ID" value="NZ_MVBK01000028.1"/>
</dbReference>
<dbReference type="InterPro" id="IPR047755">
    <property type="entry name" value="OrtA"/>
</dbReference>
<dbReference type="EMBL" id="MVBK01000028">
    <property type="protein sequence ID" value="OOG26434.1"/>
    <property type="molecule type" value="Genomic_DNA"/>
</dbReference>
<dbReference type="NCBIfam" id="NF040739">
    <property type="entry name" value="ornith_OrtA"/>
    <property type="match status" value="1"/>
</dbReference>
<gene>
    <name evidence="1" type="ORF">B1C78_05050</name>
</gene>
<dbReference type="Proteomes" id="UP000189462">
    <property type="component" value="Unassembled WGS sequence"/>
</dbReference>
<evidence type="ECO:0000313" key="1">
    <source>
        <dbReference type="EMBL" id="OOG26434.1"/>
    </source>
</evidence>
<comment type="caution">
    <text evidence="1">The sequence shown here is derived from an EMBL/GenBank/DDBJ whole genome shotgun (WGS) entry which is preliminary data.</text>
</comment>
<dbReference type="Pfam" id="PF22010">
    <property type="entry name" value="OrtA"/>
    <property type="match status" value="1"/>
</dbReference>
<dbReference type="AlphaFoldDB" id="A0A1V3NN49"/>
<evidence type="ECO:0000313" key="2">
    <source>
        <dbReference type="Proteomes" id="UP000189462"/>
    </source>
</evidence>
<keyword evidence="2" id="KW-1185">Reference proteome</keyword>
<organism evidence="1 2">
    <name type="scientific">Thioalkalivibrio denitrificans</name>
    <dbReference type="NCBI Taxonomy" id="108003"/>
    <lineage>
        <taxon>Bacteria</taxon>
        <taxon>Pseudomonadati</taxon>
        <taxon>Pseudomonadota</taxon>
        <taxon>Gammaproteobacteria</taxon>
        <taxon>Chromatiales</taxon>
        <taxon>Ectothiorhodospiraceae</taxon>
        <taxon>Thioalkalivibrio</taxon>
    </lineage>
</organism>
<sequence>MTELTPKGTWVEIYRVILPAGERAPQVPEDTAGVPLVMRVKGWLAAPAAPGAEAEIVTPAGRRLRGTLVAVNPAYTHGFGPPIPELSGVGPEVRAILGGEAGDE</sequence>
<dbReference type="STRING" id="108003.B1C78_05050"/>
<protein>
    <submittedName>
        <fullName evidence="1">2-amino-4-ketopentanoate thiolase</fullName>
    </submittedName>
</protein>